<name>A0A162IID4_9EURO</name>
<dbReference type="InterPro" id="IPR009057">
    <property type="entry name" value="Homeodomain-like_sf"/>
</dbReference>
<evidence type="ECO:0000256" key="1">
    <source>
        <dbReference type="ARBA" id="ARBA00004123"/>
    </source>
</evidence>
<evidence type="ECO:0000256" key="2">
    <source>
        <dbReference type="ARBA" id="ARBA00023125"/>
    </source>
</evidence>
<feature type="domain" description="Homeobox" evidence="8">
    <location>
        <begin position="62"/>
        <end position="122"/>
    </location>
</feature>
<dbReference type="GO" id="GO:0005634">
    <property type="term" value="C:nucleus"/>
    <property type="evidence" value="ECO:0007669"/>
    <property type="project" value="UniProtKB-SubCell"/>
</dbReference>
<gene>
    <name evidence="9" type="ORF">AAP_01996</name>
</gene>
<dbReference type="InterPro" id="IPR051000">
    <property type="entry name" value="Homeobox_DNA-bind_prot"/>
</dbReference>
<dbReference type="CDD" id="cd00086">
    <property type="entry name" value="homeodomain"/>
    <property type="match status" value="1"/>
</dbReference>
<evidence type="ECO:0000313" key="10">
    <source>
        <dbReference type="Proteomes" id="UP000242877"/>
    </source>
</evidence>
<dbReference type="SUPFAM" id="SSF46689">
    <property type="entry name" value="Homeodomain-like"/>
    <property type="match status" value="1"/>
</dbReference>
<dbReference type="GO" id="GO:0000981">
    <property type="term" value="F:DNA-binding transcription factor activity, RNA polymerase II-specific"/>
    <property type="evidence" value="ECO:0007669"/>
    <property type="project" value="InterPro"/>
</dbReference>
<feature type="compositionally biased region" description="Basic residues" evidence="7">
    <location>
        <begin position="45"/>
        <end position="55"/>
    </location>
</feature>
<evidence type="ECO:0000313" key="9">
    <source>
        <dbReference type="EMBL" id="KZZ93903.1"/>
    </source>
</evidence>
<evidence type="ECO:0000256" key="7">
    <source>
        <dbReference type="SAM" id="MobiDB-lite"/>
    </source>
</evidence>
<dbReference type="Pfam" id="PF00046">
    <property type="entry name" value="Homeodomain"/>
    <property type="match status" value="1"/>
</dbReference>
<dbReference type="InterPro" id="IPR017970">
    <property type="entry name" value="Homeobox_CS"/>
</dbReference>
<dbReference type="PANTHER" id="PTHR24324:SF5">
    <property type="entry name" value="HEMATOPOIETICALLY-EXPRESSED HOMEOBOX PROTEIN HHEX"/>
    <property type="match status" value="1"/>
</dbReference>
<evidence type="ECO:0000259" key="8">
    <source>
        <dbReference type="PROSITE" id="PS50071"/>
    </source>
</evidence>
<dbReference type="InterPro" id="IPR057939">
    <property type="entry name" value="TRF2_HOY1_PH"/>
</dbReference>
<feature type="region of interest" description="Disordered" evidence="7">
    <location>
        <begin position="1"/>
        <end position="73"/>
    </location>
</feature>
<dbReference type="InterPro" id="IPR001356">
    <property type="entry name" value="HD"/>
</dbReference>
<protein>
    <submittedName>
        <fullName evidence="9">Homeobox</fullName>
    </submittedName>
</protein>
<feature type="compositionally biased region" description="Polar residues" evidence="7">
    <location>
        <begin position="1"/>
        <end position="23"/>
    </location>
</feature>
<dbReference type="VEuPathDB" id="FungiDB:AAP_01996"/>
<feature type="DNA-binding region" description="Homeobox" evidence="5">
    <location>
        <begin position="64"/>
        <end position="123"/>
    </location>
</feature>
<dbReference type="AlphaFoldDB" id="A0A162IID4"/>
<keyword evidence="4 5" id="KW-0539">Nucleus</keyword>
<feature type="region of interest" description="Disordered" evidence="7">
    <location>
        <begin position="602"/>
        <end position="635"/>
    </location>
</feature>
<sequence>MSTITSPLSRPASTKSTSIPNTPSSMAASSASLPVTDKSGVAAHTHTKTGRRPSRKSTLTQQQKNHRRQRATQDQLVTLEMEFNKNPTPTAAVRERIAEEINMTERSVQIWFQNRRAKIKMIAKKGIESGEDCDAIPESMRQYLALHFDCTTPSARNLICKATGYGGQTPSESSSGKTMIIHFTCQTLRIGNWRRIGQNFMDLVIFCSPDKACMTYYIHNDSAGYKIEYPFSAIRNIVLETPDASQNIPGGPPMHEGLVIELNRPPTFYMDGSNSGGFQPCEDFTEDQEGSKNLVHYLGGHAKTLSAQLARLVALESFQNRHVPVNYDNPFLAAPAPISPAIHEFVHRPASQPNEFSGMRSRSVTQQNFLSAEIPQPRGHKRQRSRSVPVIPVNIDHALQPNTVLPPFHPVHHGNQHTQYGTPIFPSHAHPGRMQTVAGHLQIDTSSAYPMHPPPPFPMSATTTTSSEYSSFFTAPPPPDHFAPAPQYNMNYFPMSPLTDASPANVTHIGSPLSHISPSDQGFSDQLSPTIMSPPTFHGGSPAEIYPLTRSEHSPALNENLVMQEMSDMYSKQTLNSTTASIASPLQEHAFATIPFPVLEQTESSMTPQQQQNNGTHGAANGMPYVDPNNLRTEF</sequence>
<comment type="subcellular location">
    <subcellularLocation>
        <location evidence="1 5 6">Nucleus</location>
    </subcellularLocation>
</comment>
<reference evidence="9 10" key="1">
    <citation type="journal article" date="2016" name="Genome Biol. Evol.">
        <title>Divergent and convergent evolution of fungal pathogenicity.</title>
        <authorList>
            <person name="Shang Y."/>
            <person name="Xiao G."/>
            <person name="Zheng P."/>
            <person name="Cen K."/>
            <person name="Zhan S."/>
            <person name="Wang C."/>
        </authorList>
    </citation>
    <scope>NUCLEOTIDE SEQUENCE [LARGE SCALE GENOMIC DNA]</scope>
    <source>
        <strain evidence="9 10">ARSEF 7405</strain>
    </source>
</reference>
<dbReference type="EMBL" id="AZGZ01000007">
    <property type="protein sequence ID" value="KZZ93903.1"/>
    <property type="molecule type" value="Genomic_DNA"/>
</dbReference>
<evidence type="ECO:0000256" key="4">
    <source>
        <dbReference type="ARBA" id="ARBA00023242"/>
    </source>
</evidence>
<keyword evidence="2 5" id="KW-0238">DNA-binding</keyword>
<dbReference type="GO" id="GO:0030154">
    <property type="term" value="P:cell differentiation"/>
    <property type="evidence" value="ECO:0007669"/>
    <property type="project" value="TreeGrafter"/>
</dbReference>
<dbReference type="SMART" id="SM00389">
    <property type="entry name" value="HOX"/>
    <property type="match status" value="1"/>
</dbReference>
<proteinExistence type="predicted"/>
<dbReference type="Gene3D" id="1.10.10.60">
    <property type="entry name" value="Homeodomain-like"/>
    <property type="match status" value="1"/>
</dbReference>
<dbReference type="PROSITE" id="PS50071">
    <property type="entry name" value="HOMEOBOX_2"/>
    <property type="match status" value="1"/>
</dbReference>
<dbReference type="PANTHER" id="PTHR24324">
    <property type="entry name" value="HOMEOBOX PROTEIN HHEX"/>
    <property type="match status" value="1"/>
</dbReference>
<evidence type="ECO:0000256" key="3">
    <source>
        <dbReference type="ARBA" id="ARBA00023155"/>
    </source>
</evidence>
<accession>A0A162IID4</accession>
<dbReference type="OrthoDB" id="6159439at2759"/>
<keyword evidence="3 5" id="KW-0371">Homeobox</keyword>
<feature type="compositionally biased region" description="Polar residues" evidence="7">
    <location>
        <begin position="602"/>
        <end position="616"/>
    </location>
</feature>
<dbReference type="Pfam" id="PF24818">
    <property type="entry name" value="PH_TRF2_HOY1"/>
    <property type="match status" value="1"/>
</dbReference>
<organism evidence="9 10">
    <name type="scientific">Ascosphaera apis ARSEF 7405</name>
    <dbReference type="NCBI Taxonomy" id="392613"/>
    <lineage>
        <taxon>Eukaryota</taxon>
        <taxon>Fungi</taxon>
        <taxon>Dikarya</taxon>
        <taxon>Ascomycota</taxon>
        <taxon>Pezizomycotina</taxon>
        <taxon>Eurotiomycetes</taxon>
        <taxon>Eurotiomycetidae</taxon>
        <taxon>Onygenales</taxon>
        <taxon>Ascosphaeraceae</taxon>
        <taxon>Ascosphaera</taxon>
    </lineage>
</organism>
<evidence type="ECO:0000256" key="6">
    <source>
        <dbReference type="RuleBase" id="RU000682"/>
    </source>
</evidence>
<comment type="caution">
    <text evidence="9">The sequence shown here is derived from an EMBL/GenBank/DDBJ whole genome shotgun (WGS) entry which is preliminary data.</text>
</comment>
<evidence type="ECO:0000256" key="5">
    <source>
        <dbReference type="PROSITE-ProRule" id="PRU00108"/>
    </source>
</evidence>
<keyword evidence="10" id="KW-1185">Reference proteome</keyword>
<dbReference type="GO" id="GO:0000978">
    <property type="term" value="F:RNA polymerase II cis-regulatory region sequence-specific DNA binding"/>
    <property type="evidence" value="ECO:0007669"/>
    <property type="project" value="TreeGrafter"/>
</dbReference>
<dbReference type="Proteomes" id="UP000242877">
    <property type="component" value="Unassembled WGS sequence"/>
</dbReference>
<dbReference type="PROSITE" id="PS00027">
    <property type="entry name" value="HOMEOBOX_1"/>
    <property type="match status" value="1"/>
</dbReference>